<dbReference type="AlphaFoldDB" id="A0AB37ZDN7"/>
<evidence type="ECO:0000313" key="1">
    <source>
        <dbReference type="EMBL" id="SCW90297.1"/>
    </source>
</evidence>
<dbReference type="Proteomes" id="UP000242418">
    <property type="component" value="Unassembled WGS sequence"/>
</dbReference>
<keyword evidence="2" id="KW-1185">Reference proteome</keyword>
<protein>
    <recommendedName>
        <fullName evidence="3">F-box domain-containing protein</fullName>
    </recommendedName>
</protein>
<organism evidence="1 2">
    <name type="scientific">Pseudomonas peli</name>
    <dbReference type="NCBI Taxonomy" id="592361"/>
    <lineage>
        <taxon>Bacteria</taxon>
        <taxon>Pseudomonadati</taxon>
        <taxon>Pseudomonadota</taxon>
        <taxon>Gammaproteobacteria</taxon>
        <taxon>Pseudomonadales</taxon>
        <taxon>Pseudomonadaceae</taxon>
        <taxon>Pseudomonas</taxon>
    </lineage>
</organism>
<dbReference type="RefSeq" id="WP_167354493.1">
    <property type="nucleotide sequence ID" value="NZ_FMTL01000014.1"/>
</dbReference>
<evidence type="ECO:0008006" key="3">
    <source>
        <dbReference type="Google" id="ProtNLM"/>
    </source>
</evidence>
<comment type="caution">
    <text evidence="1">The sequence shown here is derived from an EMBL/GenBank/DDBJ whole genome shotgun (WGS) entry which is preliminary data.</text>
</comment>
<name>A0AB37ZDN7_9PSED</name>
<gene>
    <name evidence="1" type="ORF">SAMN05216370_0127</name>
</gene>
<evidence type="ECO:0000313" key="2">
    <source>
        <dbReference type="Proteomes" id="UP000242418"/>
    </source>
</evidence>
<reference evidence="1 2" key="1">
    <citation type="submission" date="2016-10" db="EMBL/GenBank/DDBJ databases">
        <authorList>
            <person name="Varghese N."/>
            <person name="Submissions S."/>
        </authorList>
    </citation>
    <scope>NUCLEOTIDE SEQUENCE [LARGE SCALE GENOMIC DNA]</scope>
    <source>
        <strain evidence="1 2">DSM 17833</strain>
    </source>
</reference>
<sequence>MADARTQAALKTPLSKLGELPPEVFLSCLAAIPALLQDACLSKWSAQLNTKHQTKH</sequence>
<dbReference type="EMBL" id="FMTL01000014">
    <property type="protein sequence ID" value="SCW90297.1"/>
    <property type="molecule type" value="Genomic_DNA"/>
</dbReference>
<accession>A0AB37ZDN7</accession>
<proteinExistence type="predicted"/>